<sequence>MHIRAIEKAISATQHINVKILSETCFHVVIDAEIDVEAFESEFFERLSWLLRKNPFGASVSKKSTFIDANNVFEIGPRTTFTSPFSTNAVSACHAASILPVNRLERSIRYQILCEGKQLNRENVLPLLHDKMTECEYNADICFERFDPPKKFQRIDLLSSIDNLHKANAELGLAFDDADIQYYYELFANKMQRNPTDVELFDLAQGRLVVDGIERKETLFASLRATQFHSHPNNVIAFSDNSSAIRGFDLFSLVSLSPCTVSEVAALRCSRHIIYSAETHNFPTGAHEIAGVVGYAFGNLHLEGYELPWEDSDFEYGKSFAHPREASTFYAMS</sequence>
<name>A0A914S6D0_PAREQ</name>
<dbReference type="SUPFAM" id="SSF55326">
    <property type="entry name" value="PurM N-terminal domain-like"/>
    <property type="match status" value="1"/>
</dbReference>
<dbReference type="GO" id="GO:0006164">
    <property type="term" value="P:purine nucleotide biosynthetic process"/>
    <property type="evidence" value="ECO:0007669"/>
    <property type="project" value="UniProtKB-KW"/>
</dbReference>
<feature type="domain" description="Phosphoribosylformylglycinamidine synthase N-terminal" evidence="6">
    <location>
        <begin position="39"/>
        <end position="137"/>
    </location>
</feature>
<dbReference type="GO" id="GO:0005524">
    <property type="term" value="F:ATP binding"/>
    <property type="evidence" value="ECO:0007669"/>
    <property type="project" value="UniProtKB-KW"/>
</dbReference>
<dbReference type="InterPro" id="IPR036604">
    <property type="entry name" value="PurS-like_sf"/>
</dbReference>
<evidence type="ECO:0000313" key="8">
    <source>
        <dbReference type="WBParaSite" id="PEQ_0000977601-mRNA-1"/>
    </source>
</evidence>
<dbReference type="PANTHER" id="PTHR10099:SF1">
    <property type="entry name" value="PHOSPHORIBOSYLFORMYLGLYCINAMIDINE SYNTHASE"/>
    <property type="match status" value="1"/>
</dbReference>
<dbReference type="InterPro" id="IPR041609">
    <property type="entry name" value="PurL_linker"/>
</dbReference>
<dbReference type="InterPro" id="IPR040707">
    <property type="entry name" value="FGAR-AT_N"/>
</dbReference>
<dbReference type="Pfam" id="PF18076">
    <property type="entry name" value="FGAR-AT_N"/>
    <property type="match status" value="1"/>
</dbReference>
<evidence type="ECO:0000256" key="4">
    <source>
        <dbReference type="ARBA" id="ARBA00022840"/>
    </source>
</evidence>
<dbReference type="Proteomes" id="UP000887564">
    <property type="component" value="Unplaced"/>
</dbReference>
<dbReference type="GO" id="GO:0004642">
    <property type="term" value="F:phosphoribosylformylglycinamidine synthase activity"/>
    <property type="evidence" value="ECO:0007669"/>
    <property type="project" value="TreeGrafter"/>
</dbReference>
<accession>A0A914S6D0</accession>
<dbReference type="Pfam" id="PF18072">
    <property type="entry name" value="FGAR-AT_linker"/>
    <property type="match status" value="1"/>
</dbReference>
<dbReference type="GO" id="GO:0005737">
    <property type="term" value="C:cytoplasm"/>
    <property type="evidence" value="ECO:0007669"/>
    <property type="project" value="TreeGrafter"/>
</dbReference>
<evidence type="ECO:0000256" key="3">
    <source>
        <dbReference type="ARBA" id="ARBA00022755"/>
    </source>
</evidence>
<evidence type="ECO:0000259" key="5">
    <source>
        <dbReference type="Pfam" id="PF18072"/>
    </source>
</evidence>
<dbReference type="SUPFAM" id="SSF109736">
    <property type="entry name" value="FGAM synthase PurL, linker domain"/>
    <property type="match status" value="1"/>
</dbReference>
<dbReference type="SUPFAM" id="SSF82697">
    <property type="entry name" value="PurS-like"/>
    <property type="match status" value="1"/>
</dbReference>
<evidence type="ECO:0000256" key="1">
    <source>
        <dbReference type="ARBA" id="ARBA00022598"/>
    </source>
</evidence>
<keyword evidence="7" id="KW-1185">Reference proteome</keyword>
<dbReference type="WBParaSite" id="PEQ_0000977601-mRNA-1">
    <property type="protein sequence ID" value="PEQ_0000977601-mRNA-1"/>
    <property type="gene ID" value="PEQ_0000977601"/>
</dbReference>
<dbReference type="AlphaFoldDB" id="A0A914S6D0"/>
<proteinExistence type="predicted"/>
<reference evidence="8" key="1">
    <citation type="submission" date="2022-11" db="UniProtKB">
        <authorList>
            <consortium name="WormBaseParasite"/>
        </authorList>
    </citation>
    <scope>IDENTIFICATION</scope>
</reference>
<organism evidence="7 8">
    <name type="scientific">Parascaris equorum</name>
    <name type="common">Equine roundworm</name>
    <dbReference type="NCBI Taxonomy" id="6256"/>
    <lineage>
        <taxon>Eukaryota</taxon>
        <taxon>Metazoa</taxon>
        <taxon>Ecdysozoa</taxon>
        <taxon>Nematoda</taxon>
        <taxon>Chromadorea</taxon>
        <taxon>Rhabditida</taxon>
        <taxon>Spirurina</taxon>
        <taxon>Ascaridomorpha</taxon>
        <taxon>Ascaridoidea</taxon>
        <taxon>Ascarididae</taxon>
        <taxon>Parascaris</taxon>
    </lineage>
</organism>
<keyword evidence="4" id="KW-0067">ATP-binding</keyword>
<keyword evidence="1" id="KW-0436">Ligase</keyword>
<dbReference type="Gene3D" id="1.10.8.750">
    <property type="entry name" value="Phosphoribosylformylglycinamidine synthase, linker domain"/>
    <property type="match status" value="1"/>
</dbReference>
<protein>
    <submittedName>
        <fullName evidence="8">Uncharacterized protein</fullName>
    </submittedName>
</protein>
<keyword evidence="3" id="KW-0658">Purine biosynthesis</keyword>
<evidence type="ECO:0000256" key="2">
    <source>
        <dbReference type="ARBA" id="ARBA00022741"/>
    </source>
</evidence>
<dbReference type="InterPro" id="IPR036921">
    <property type="entry name" value="PurM-like_N_sf"/>
</dbReference>
<feature type="domain" description="Phosphoribosylformylglycinamidine synthase linker" evidence="5">
    <location>
        <begin position="164"/>
        <end position="205"/>
    </location>
</feature>
<evidence type="ECO:0000259" key="6">
    <source>
        <dbReference type="Pfam" id="PF18076"/>
    </source>
</evidence>
<dbReference type="PANTHER" id="PTHR10099">
    <property type="entry name" value="PHOSPHORIBOSYLFORMYLGLYCINAMIDINE SYNTHASE"/>
    <property type="match status" value="1"/>
</dbReference>
<keyword evidence="2" id="KW-0547">Nucleotide-binding</keyword>
<evidence type="ECO:0000313" key="7">
    <source>
        <dbReference type="Proteomes" id="UP000887564"/>
    </source>
</evidence>